<evidence type="ECO:0000313" key="2">
    <source>
        <dbReference type="EMBL" id="MBO1109182.1"/>
    </source>
</evidence>
<dbReference type="RefSeq" id="WP_207542424.1">
    <property type="nucleotide sequence ID" value="NZ_JAFNAA010000015.1"/>
</dbReference>
<feature type="domain" description="N-acetyltransferase" evidence="1">
    <location>
        <begin position="2"/>
        <end position="153"/>
    </location>
</feature>
<dbReference type="PROSITE" id="PS51186">
    <property type="entry name" value="GNAT"/>
    <property type="match status" value="1"/>
</dbReference>
<dbReference type="InterPro" id="IPR039840">
    <property type="entry name" value="NAA80"/>
</dbReference>
<dbReference type="Gene3D" id="3.40.630.30">
    <property type="match status" value="1"/>
</dbReference>
<dbReference type="GO" id="GO:0008080">
    <property type="term" value="F:N-acetyltransferase activity"/>
    <property type="evidence" value="ECO:0007669"/>
    <property type="project" value="InterPro"/>
</dbReference>
<proteinExistence type="predicted"/>
<dbReference type="InterPro" id="IPR016181">
    <property type="entry name" value="Acyl_CoA_acyltransferase"/>
</dbReference>
<gene>
    <name evidence="2" type="ORF">J2R62_13350</name>
</gene>
<dbReference type="Pfam" id="PF13508">
    <property type="entry name" value="Acetyltransf_7"/>
    <property type="match status" value="1"/>
</dbReference>
<evidence type="ECO:0000259" key="1">
    <source>
        <dbReference type="PROSITE" id="PS51186"/>
    </source>
</evidence>
<dbReference type="PANTHER" id="PTHR13538">
    <property type="entry name" value="N-ACETYLTRANSFERASE 6"/>
    <property type="match status" value="1"/>
</dbReference>
<dbReference type="GO" id="GO:1905502">
    <property type="term" value="F:acetyl-CoA binding"/>
    <property type="evidence" value="ECO:0007669"/>
    <property type="project" value="TreeGrafter"/>
</dbReference>
<dbReference type="CDD" id="cd04301">
    <property type="entry name" value="NAT_SF"/>
    <property type="match status" value="1"/>
</dbReference>
<keyword evidence="2" id="KW-0808">Transferase</keyword>
<comment type="caution">
    <text evidence="2">The sequence shown here is derived from an EMBL/GenBank/DDBJ whole genome shotgun (WGS) entry which is preliminary data.</text>
</comment>
<protein>
    <submittedName>
        <fullName evidence="2">GNAT family N-acetyltransferase</fullName>
    </submittedName>
</protein>
<dbReference type="InterPro" id="IPR000182">
    <property type="entry name" value="GNAT_dom"/>
</dbReference>
<dbReference type="AlphaFoldDB" id="A0A8I2B6J6"/>
<reference evidence="2" key="1">
    <citation type="submission" date="2021-03" db="EMBL/GenBank/DDBJ databases">
        <title>Plesiomonas shigelloides zfcc0051, isolated from zebrafish feces.</title>
        <authorList>
            <person name="Vanderhoek Z."/>
            <person name="Gaulke C."/>
        </authorList>
    </citation>
    <scope>NUCLEOTIDE SEQUENCE</scope>
    <source>
        <strain evidence="2">Zfcc0051</strain>
    </source>
</reference>
<dbReference type="SUPFAM" id="SSF55729">
    <property type="entry name" value="Acyl-CoA N-acyltransferases (Nat)"/>
    <property type="match status" value="1"/>
</dbReference>
<organism evidence="2 3">
    <name type="scientific">Plesiomonas shigelloides</name>
    <name type="common">Aeromonas shigelloides</name>
    <dbReference type="NCBI Taxonomy" id="703"/>
    <lineage>
        <taxon>Bacteria</taxon>
        <taxon>Pseudomonadati</taxon>
        <taxon>Pseudomonadota</taxon>
        <taxon>Gammaproteobacteria</taxon>
        <taxon>Enterobacterales</taxon>
        <taxon>Enterobacteriaceae</taxon>
        <taxon>Plesiomonas</taxon>
    </lineage>
</organism>
<dbReference type="EMBL" id="JAFNAA010000015">
    <property type="protein sequence ID" value="MBO1109182.1"/>
    <property type="molecule type" value="Genomic_DNA"/>
</dbReference>
<evidence type="ECO:0000313" key="3">
    <source>
        <dbReference type="Proteomes" id="UP000664658"/>
    </source>
</evidence>
<name>A0A8I2B6J6_PLESH</name>
<sequence length="161" mass="18600">MMKIECLSAHPHLIDHIARWHFDEWHSLYPERTLDDFAADLRESMGEHAVPSTWLIFHQGELSGTAAVLQHDMETNRELTPWLANVYIKQDKRGLGLGRKVVHHVMSAHGKQSDEPLFLFTEDQQAFYQSMGWQEIKQECYANKPVSVMQFIPASRTDIVA</sequence>
<dbReference type="Proteomes" id="UP000664658">
    <property type="component" value="Unassembled WGS sequence"/>
</dbReference>
<dbReference type="GO" id="GO:0005737">
    <property type="term" value="C:cytoplasm"/>
    <property type="evidence" value="ECO:0007669"/>
    <property type="project" value="TreeGrafter"/>
</dbReference>
<dbReference type="PANTHER" id="PTHR13538:SF4">
    <property type="entry name" value="N-ALPHA-ACETYLTRANSFERASE 80"/>
    <property type="match status" value="1"/>
</dbReference>
<accession>A0A8I2B6J6</accession>